<reference evidence="1" key="2">
    <citation type="submission" date="2018-05" db="EMBL/GenBank/DDBJ databases">
        <authorList>
            <person name="Lanie J.A."/>
            <person name="Ng W.-L."/>
            <person name="Kazmierczak K.M."/>
            <person name="Andrzejewski T.M."/>
            <person name="Davidsen T.M."/>
            <person name="Wayne K.J."/>
            <person name="Tettelin H."/>
            <person name="Glass J.I."/>
            <person name="Rusch D."/>
            <person name="Podicherti R."/>
            <person name="Tsui H.-C.T."/>
            <person name="Winkler M.E."/>
        </authorList>
    </citation>
    <scope>NUCLEOTIDE SEQUENCE [LARGE SCALE GENOMIC DNA]</scope>
    <source>
        <strain evidence="1">ZY111</strain>
    </source>
</reference>
<name>A0A2U2X8B0_9FLAO</name>
<protein>
    <recommendedName>
        <fullName evidence="3">YD repeat-containing protein</fullName>
    </recommendedName>
</protein>
<evidence type="ECO:0008006" key="3">
    <source>
        <dbReference type="Google" id="ProtNLM"/>
    </source>
</evidence>
<evidence type="ECO:0000313" key="1">
    <source>
        <dbReference type="EMBL" id="PWH83983.1"/>
    </source>
</evidence>
<organism evidence="1 2">
    <name type="scientific">Algibacter marinivivus</name>
    <dbReference type="NCBI Taxonomy" id="2100723"/>
    <lineage>
        <taxon>Bacteria</taxon>
        <taxon>Pseudomonadati</taxon>
        <taxon>Bacteroidota</taxon>
        <taxon>Flavobacteriia</taxon>
        <taxon>Flavobacteriales</taxon>
        <taxon>Flavobacteriaceae</taxon>
        <taxon>Algibacter</taxon>
    </lineage>
</organism>
<accession>A0A2U2X8B0</accession>
<dbReference type="Proteomes" id="UP000245375">
    <property type="component" value="Unassembled WGS sequence"/>
</dbReference>
<keyword evidence="2" id="KW-1185">Reference proteome</keyword>
<dbReference type="AlphaFoldDB" id="A0A2U2X8B0"/>
<evidence type="ECO:0000313" key="2">
    <source>
        <dbReference type="Proteomes" id="UP000245375"/>
    </source>
</evidence>
<dbReference type="EMBL" id="QFRI01000001">
    <property type="protein sequence ID" value="PWH83983.1"/>
    <property type="molecule type" value="Genomic_DNA"/>
</dbReference>
<comment type="caution">
    <text evidence="1">The sequence shown here is derived from an EMBL/GenBank/DDBJ whole genome shotgun (WGS) entry which is preliminary data.</text>
</comment>
<proteinExistence type="predicted"/>
<sequence>MMLKKLTIVILFLLTLKGYSQEGFDVSAPSNSTFQSSGSIEGMIQSSVNEVTGKVVFSAPMASISAGSISYGINLAYNGHVAFKNGQQTNKYSPTSVAGVGWNASIPKIIVDNKNTGTRDDDDFYLQDQGTNTKLICIDRGSNTTGSVWKFQAQKYVPWIIEFFYSGIDGTADYWKITKEDGLVYTFGNTSYSCNETVVRYGNWIGSSKQYSSAAARQTIVWNLYKIENQWNDYLTFTYNKVFQTMSGKEQTEAAYLSSITSSKGTSIQLTYGTKANDEFYEPNKEASEPDAYQERYEKKFLQSVSSYNKENELIIKNELGFTINGSGLNKKRYLTTLTNTTYNDGGQTLTSPSQTFDYHYSGTFKGGIKKITYPTGGAVTYNYENKFLFNNTANKFASSVSWPSGYGLHSRVVKDNYTLYLLRTTNPVTGNKYRFKIFRFWWNGESWEHNEFTFPHLIEESWGNGTSWDTLIDFHIVLNKDFYGFAYDKGSDSDVYLFHMNSDGRTWHDYTALNRVMGSGDPRFVSGDNFAALGAKYDGKIYTYLWNGTSWQYKHIDQGQGEYYLTAQNNFILSLDEKQNGSGVDMVTGVNHSDHYYIHYLDAEKTWQTKSWSAAADPYINNISISNTYPGNASFYADNSIAGLVAKDNNELFLRWNIDYNLTNVDNELGSYNDLNPIQPVTNSMFTLYGHITKRPYKSARFNGVSWSKITPLDPDDYSHLEFGVDMFSLVDYGNSTSRDYYIYNPNTNNWSSGSLNVNRLLHGTANYPAPFSPINSEFMIVGRKFFKRDTQGESSADFIEIGTLQNDTGYAYSDRLSHTFVEETGTPTDFTERGKFYYVDKNDGVLKYVTLLNSWFYTKNVSQKFGGYTPFMSTTSISLVDYNTTNQQLQSLTSTNRLLYRVIDDKVNNGVYDIVVSRIDIDDDNGSIREVSYNYNNPKSLPDNSSTFYGEVIVQNQGLGSGNIGKVIKEFDNGSVNLCLLGLPLEVITKDSNNNIIKKNTIVWEKNNKSFFNGSYSFYNSYYVRSISEKEEVFFNTDDIVSETTHTYNSYGQKVSSTTSNSLGESVKQETRYAHQEYTFVLDKNMLSFPYEIASKINNQTVSVNQSKWISFFGKVYIKETWSGPTTANMRLNSEFSLVEYSTGNVLENNNGKGLYNTILYGYDNLYQVAEISNAEYQDVINQLDVTYAQLQMLNDEALKDHLSRLYDRLPNAMISLTFYDDTGRVINQIDDRKEESYIHYDTQGRVDYITDGYGNVLEKKSYNFAN</sequence>
<reference evidence="1" key="1">
    <citation type="submission" date="2018-05" db="EMBL/GenBank/DDBJ databases">
        <title>Algibacter marinivivus sp. nov., isolated from sample around a algae.</title>
        <authorList>
            <person name="Zhong X."/>
        </authorList>
    </citation>
    <scope>NUCLEOTIDE SEQUENCE [LARGE SCALE GENOMIC DNA]</scope>
    <source>
        <strain evidence="1">ZY111</strain>
    </source>
</reference>
<gene>
    <name evidence="1" type="ORF">DIS18_05395</name>
</gene>